<keyword evidence="1" id="KW-1133">Transmembrane helix</keyword>
<keyword evidence="1" id="KW-0812">Transmembrane</keyword>
<evidence type="ECO:0000256" key="1">
    <source>
        <dbReference type="SAM" id="Phobius"/>
    </source>
</evidence>
<proteinExistence type="predicted"/>
<accession>A0A1D9FWJ4</accession>
<evidence type="ECO:0000313" key="2">
    <source>
        <dbReference type="EMBL" id="AOY79644.1"/>
    </source>
</evidence>
<gene>
    <name evidence="2" type="ORF">BJP36_06610</name>
</gene>
<evidence type="ECO:0000313" key="3">
    <source>
        <dbReference type="Proteomes" id="UP000176944"/>
    </source>
</evidence>
<organism evidence="2 3">
    <name type="scientific">Moorena producens (strain JHB)</name>
    <dbReference type="NCBI Taxonomy" id="1454205"/>
    <lineage>
        <taxon>Bacteria</taxon>
        <taxon>Bacillati</taxon>
        <taxon>Cyanobacteriota</taxon>
        <taxon>Cyanophyceae</taxon>
        <taxon>Coleofasciculales</taxon>
        <taxon>Coleofasciculaceae</taxon>
        <taxon>Moorena</taxon>
    </lineage>
</organism>
<reference evidence="3" key="1">
    <citation type="submission" date="2016-10" db="EMBL/GenBank/DDBJ databases">
        <title>Comparative genomics uncovers the prolific and rare metabolic potential of the cyanobacterial genus Moorea.</title>
        <authorList>
            <person name="Leao T."/>
            <person name="Castelao G."/>
            <person name="Korobeynikov A."/>
            <person name="Monroe E.A."/>
            <person name="Podell S."/>
            <person name="Glukhov E."/>
            <person name="Allen E."/>
            <person name="Gerwick W.H."/>
            <person name="Gerwick L."/>
        </authorList>
    </citation>
    <scope>NUCLEOTIDE SEQUENCE [LARGE SCALE GENOMIC DNA]</scope>
    <source>
        <strain evidence="3">JHB</strain>
    </source>
</reference>
<protein>
    <submittedName>
        <fullName evidence="2">Uncharacterized protein</fullName>
    </submittedName>
</protein>
<name>A0A1D9FWJ4_MOOP1</name>
<feature type="transmembrane region" description="Helical" evidence="1">
    <location>
        <begin position="107"/>
        <end position="127"/>
    </location>
</feature>
<dbReference type="EMBL" id="CP017708">
    <property type="protein sequence ID" value="AOY79644.1"/>
    <property type="molecule type" value="Genomic_DNA"/>
</dbReference>
<sequence length="143" mass="15377">MKLGKKNGKNGLVRLDDVVGWIEEFVVIPVENDPGAIDPCTAELSEALKPKLLRLGDLVKATLPRDWESLAAKLDSAAEALLDLTSVTCLFLMASGIRSSLSFADGWFSRIACLTVAIMSSLAIYGISMKSHQDNPCNAKLAL</sequence>
<dbReference type="AlphaFoldDB" id="A0A1D9FWJ4"/>
<keyword evidence="1" id="KW-0472">Membrane</keyword>
<dbReference type="Proteomes" id="UP000176944">
    <property type="component" value="Chromosome"/>
</dbReference>